<reference evidence="1 2" key="1">
    <citation type="submission" date="2023-06" db="EMBL/GenBank/DDBJ databases">
        <title>Cellulomonas sp. MW4 Whole genome sequence.</title>
        <authorList>
            <person name="Park S."/>
        </authorList>
    </citation>
    <scope>NUCLEOTIDE SEQUENCE [LARGE SCALE GENOMIC DNA]</scope>
    <source>
        <strain evidence="1 2">MW4</strain>
    </source>
</reference>
<protein>
    <submittedName>
        <fullName evidence="1">Uncharacterized protein</fullName>
    </submittedName>
</protein>
<evidence type="ECO:0000313" key="2">
    <source>
        <dbReference type="Proteomes" id="UP001529338"/>
    </source>
</evidence>
<keyword evidence="2" id="KW-1185">Reference proteome</keyword>
<comment type="caution">
    <text evidence="1">The sequence shown here is derived from an EMBL/GenBank/DDBJ whole genome shotgun (WGS) entry which is preliminary data.</text>
</comment>
<dbReference type="EMBL" id="JAUCGQ010000001">
    <property type="protein sequence ID" value="MDM7855492.1"/>
    <property type="molecule type" value="Genomic_DNA"/>
</dbReference>
<dbReference type="Proteomes" id="UP001529338">
    <property type="component" value="Unassembled WGS sequence"/>
</dbReference>
<accession>A0ABT7SH26</accession>
<sequence>MTYVASVFERACLATAENRLWAVQHEVEAHATTRNDFSARIHAEPAFAADDAAQLDATVGDPAK</sequence>
<gene>
    <name evidence="1" type="ORF">QRT04_11180</name>
</gene>
<proteinExistence type="predicted"/>
<evidence type="ECO:0000313" key="1">
    <source>
        <dbReference type="EMBL" id="MDM7855492.1"/>
    </source>
</evidence>
<dbReference type="RefSeq" id="WP_289455317.1">
    <property type="nucleotide sequence ID" value="NZ_JAUCGQ010000001.1"/>
</dbReference>
<name>A0ABT7SH26_9CELL</name>
<organism evidence="1 2">
    <name type="scientific">Cellulomonas alba</name>
    <dbReference type="NCBI Taxonomy" id="3053467"/>
    <lineage>
        <taxon>Bacteria</taxon>
        <taxon>Bacillati</taxon>
        <taxon>Actinomycetota</taxon>
        <taxon>Actinomycetes</taxon>
        <taxon>Micrococcales</taxon>
        <taxon>Cellulomonadaceae</taxon>
        <taxon>Cellulomonas</taxon>
    </lineage>
</organism>